<dbReference type="InterPro" id="IPR050351">
    <property type="entry name" value="BphY/WalK/GraS-like"/>
</dbReference>
<name>A0A2A2GKB4_9RHOB</name>
<keyword evidence="4" id="KW-1003">Cell membrane</keyword>
<dbReference type="Proteomes" id="UP000218023">
    <property type="component" value="Unassembled WGS sequence"/>
</dbReference>
<reference evidence="14 15" key="1">
    <citation type="submission" date="2017-09" db="EMBL/GenBank/DDBJ databases">
        <title>Paracoccus alkalisoli sp. nov., isolated from saline alkaline soil.</title>
        <authorList>
            <person name="Dong X."/>
            <person name="Zhang G."/>
        </authorList>
    </citation>
    <scope>NUCLEOTIDE SEQUENCE [LARGE SCALE GENOMIC DNA]</scope>
    <source>
        <strain evidence="14 15">WN007</strain>
    </source>
</reference>
<dbReference type="PRINTS" id="PR00344">
    <property type="entry name" value="BCTRLSENSOR"/>
</dbReference>
<dbReference type="InterPro" id="IPR036097">
    <property type="entry name" value="HisK_dim/P_sf"/>
</dbReference>
<gene>
    <name evidence="14" type="ORF">CK240_06075</name>
</gene>
<keyword evidence="11" id="KW-0472">Membrane</keyword>
<dbReference type="Pfam" id="PF13188">
    <property type="entry name" value="PAS_8"/>
    <property type="match status" value="1"/>
</dbReference>
<dbReference type="RefSeq" id="WP_095639440.1">
    <property type="nucleotide sequence ID" value="NZ_NSJZ01000003.1"/>
</dbReference>
<dbReference type="SUPFAM" id="SSF55874">
    <property type="entry name" value="ATPase domain of HSP90 chaperone/DNA topoisomerase II/histidine kinase"/>
    <property type="match status" value="1"/>
</dbReference>
<dbReference type="SUPFAM" id="SSF47384">
    <property type="entry name" value="Homodimeric domain of signal transducing histidine kinase"/>
    <property type="match status" value="1"/>
</dbReference>
<evidence type="ECO:0000259" key="13">
    <source>
        <dbReference type="PROSITE" id="PS50112"/>
    </source>
</evidence>
<dbReference type="PANTHER" id="PTHR45453">
    <property type="entry name" value="PHOSPHATE REGULON SENSOR PROTEIN PHOR"/>
    <property type="match status" value="1"/>
</dbReference>
<dbReference type="InterPro" id="IPR035965">
    <property type="entry name" value="PAS-like_dom_sf"/>
</dbReference>
<dbReference type="SUPFAM" id="SSF55785">
    <property type="entry name" value="PYP-like sensor domain (PAS domain)"/>
    <property type="match status" value="1"/>
</dbReference>
<evidence type="ECO:0000256" key="4">
    <source>
        <dbReference type="ARBA" id="ARBA00022475"/>
    </source>
</evidence>
<evidence type="ECO:0000256" key="10">
    <source>
        <dbReference type="ARBA" id="ARBA00023012"/>
    </source>
</evidence>
<organism evidence="14 15">
    <name type="scientific">Paracoccus salipaludis</name>
    <dbReference type="NCBI Taxonomy" id="2032623"/>
    <lineage>
        <taxon>Bacteria</taxon>
        <taxon>Pseudomonadati</taxon>
        <taxon>Pseudomonadota</taxon>
        <taxon>Alphaproteobacteria</taxon>
        <taxon>Rhodobacterales</taxon>
        <taxon>Paracoccaceae</taxon>
        <taxon>Paracoccus</taxon>
    </lineage>
</organism>
<dbReference type="NCBIfam" id="TIGR00229">
    <property type="entry name" value="sensory_box"/>
    <property type="match status" value="1"/>
</dbReference>
<sequence>MDSVALQQIGDAVPAAMLVLDREARVVMANAAAVEMLGPGLTDRPFVTVLRQPLVNRAVDQVLAAPKVPAPARLPVGISARGRERKCVVTVSPLTLRGRRGAAVVLEDTTGIEQAEQMRRDFVANVSHELRTPLTALMGFIETLRGPARDDAAARERFLAIMDREAGRMNRLIGDLLSLSRVEQEERRRPAERVDLAALVRSACATLGPTAQAAGVTLRQIGTDRTAPVAGNADQIQQVLHNLVENAVKYGSRSGGEVRATLSHVPHEPVLRGPGWAIEIADDGEGIDEVHLPRLTERFYRVDTHRSREKGGTGLGLAIVKHIVARHRGRLKIDSAKGQGSRFTVILPEWTVPG</sequence>
<dbReference type="GO" id="GO:0000155">
    <property type="term" value="F:phosphorelay sensor kinase activity"/>
    <property type="evidence" value="ECO:0007669"/>
    <property type="project" value="InterPro"/>
</dbReference>
<keyword evidence="5" id="KW-0597">Phosphoprotein</keyword>
<accession>A0A2A2GKB4</accession>
<dbReference type="EC" id="2.7.13.3" evidence="3"/>
<comment type="caution">
    <text evidence="14">The sequence shown here is derived from an EMBL/GenBank/DDBJ whole genome shotgun (WGS) entry which is preliminary data.</text>
</comment>
<dbReference type="InterPro" id="IPR036890">
    <property type="entry name" value="HATPase_C_sf"/>
</dbReference>
<evidence type="ECO:0000256" key="9">
    <source>
        <dbReference type="ARBA" id="ARBA00022840"/>
    </source>
</evidence>
<evidence type="ECO:0000256" key="8">
    <source>
        <dbReference type="ARBA" id="ARBA00022777"/>
    </source>
</evidence>
<dbReference type="Gene3D" id="3.30.565.10">
    <property type="entry name" value="Histidine kinase-like ATPase, C-terminal domain"/>
    <property type="match status" value="1"/>
</dbReference>
<keyword evidence="15" id="KW-1185">Reference proteome</keyword>
<dbReference type="Gene3D" id="1.10.287.130">
    <property type="match status" value="1"/>
</dbReference>
<dbReference type="Pfam" id="PF00512">
    <property type="entry name" value="HisKA"/>
    <property type="match status" value="1"/>
</dbReference>
<dbReference type="GO" id="GO:0005524">
    <property type="term" value="F:ATP binding"/>
    <property type="evidence" value="ECO:0007669"/>
    <property type="project" value="UniProtKB-KW"/>
</dbReference>
<dbReference type="PANTHER" id="PTHR45453:SF1">
    <property type="entry name" value="PHOSPHATE REGULON SENSOR PROTEIN PHOR"/>
    <property type="match status" value="1"/>
</dbReference>
<dbReference type="FunFam" id="3.30.565.10:FF:000006">
    <property type="entry name" value="Sensor histidine kinase WalK"/>
    <property type="match status" value="1"/>
</dbReference>
<dbReference type="PROSITE" id="PS50112">
    <property type="entry name" value="PAS"/>
    <property type="match status" value="1"/>
</dbReference>
<evidence type="ECO:0000256" key="3">
    <source>
        <dbReference type="ARBA" id="ARBA00012438"/>
    </source>
</evidence>
<evidence type="ECO:0000256" key="11">
    <source>
        <dbReference type="ARBA" id="ARBA00023136"/>
    </source>
</evidence>
<dbReference type="Pfam" id="PF02518">
    <property type="entry name" value="HATPase_c"/>
    <property type="match status" value="1"/>
</dbReference>
<evidence type="ECO:0000256" key="2">
    <source>
        <dbReference type="ARBA" id="ARBA00004236"/>
    </source>
</evidence>
<dbReference type="InterPro" id="IPR003594">
    <property type="entry name" value="HATPase_dom"/>
</dbReference>
<dbReference type="GO" id="GO:0005886">
    <property type="term" value="C:plasma membrane"/>
    <property type="evidence" value="ECO:0007669"/>
    <property type="project" value="UniProtKB-SubCell"/>
</dbReference>
<dbReference type="OrthoDB" id="9813151at2"/>
<feature type="domain" description="PAS" evidence="13">
    <location>
        <begin position="2"/>
        <end position="38"/>
    </location>
</feature>
<evidence type="ECO:0000313" key="15">
    <source>
        <dbReference type="Proteomes" id="UP000218023"/>
    </source>
</evidence>
<evidence type="ECO:0000256" key="1">
    <source>
        <dbReference type="ARBA" id="ARBA00000085"/>
    </source>
</evidence>
<dbReference type="EMBL" id="NSJZ01000003">
    <property type="protein sequence ID" value="PAU98036.1"/>
    <property type="molecule type" value="Genomic_DNA"/>
</dbReference>
<dbReference type="InterPro" id="IPR003661">
    <property type="entry name" value="HisK_dim/P_dom"/>
</dbReference>
<dbReference type="Gene3D" id="3.30.450.20">
    <property type="entry name" value="PAS domain"/>
    <property type="match status" value="1"/>
</dbReference>
<dbReference type="GO" id="GO:0016036">
    <property type="term" value="P:cellular response to phosphate starvation"/>
    <property type="evidence" value="ECO:0007669"/>
    <property type="project" value="TreeGrafter"/>
</dbReference>
<dbReference type="AlphaFoldDB" id="A0A2A2GKB4"/>
<dbReference type="InterPro" id="IPR005467">
    <property type="entry name" value="His_kinase_dom"/>
</dbReference>
<keyword evidence="9" id="KW-0067">ATP-binding</keyword>
<dbReference type="InterPro" id="IPR004358">
    <property type="entry name" value="Sig_transdc_His_kin-like_C"/>
</dbReference>
<keyword evidence="10" id="KW-0902">Two-component regulatory system</keyword>
<feature type="domain" description="Histidine kinase" evidence="12">
    <location>
        <begin position="125"/>
        <end position="351"/>
    </location>
</feature>
<protein>
    <recommendedName>
        <fullName evidence="3">histidine kinase</fullName>
        <ecNumber evidence="3">2.7.13.3</ecNumber>
    </recommendedName>
</protein>
<dbReference type="FunFam" id="1.10.287.130:FF:000008">
    <property type="entry name" value="Two-component sensor histidine kinase"/>
    <property type="match status" value="1"/>
</dbReference>
<proteinExistence type="predicted"/>
<keyword evidence="6" id="KW-0808">Transferase</keyword>
<dbReference type="SMART" id="SM00388">
    <property type="entry name" value="HisKA"/>
    <property type="match status" value="1"/>
</dbReference>
<comment type="subcellular location">
    <subcellularLocation>
        <location evidence="2">Cell membrane</location>
    </subcellularLocation>
</comment>
<evidence type="ECO:0000256" key="5">
    <source>
        <dbReference type="ARBA" id="ARBA00022553"/>
    </source>
</evidence>
<evidence type="ECO:0000259" key="12">
    <source>
        <dbReference type="PROSITE" id="PS50109"/>
    </source>
</evidence>
<dbReference type="PROSITE" id="PS50109">
    <property type="entry name" value="HIS_KIN"/>
    <property type="match status" value="1"/>
</dbReference>
<dbReference type="SMART" id="SM00387">
    <property type="entry name" value="HATPase_c"/>
    <property type="match status" value="1"/>
</dbReference>
<evidence type="ECO:0000313" key="14">
    <source>
        <dbReference type="EMBL" id="PAU98036.1"/>
    </source>
</evidence>
<dbReference type="CDD" id="cd00082">
    <property type="entry name" value="HisKA"/>
    <property type="match status" value="1"/>
</dbReference>
<dbReference type="GO" id="GO:0004721">
    <property type="term" value="F:phosphoprotein phosphatase activity"/>
    <property type="evidence" value="ECO:0007669"/>
    <property type="project" value="TreeGrafter"/>
</dbReference>
<keyword evidence="7" id="KW-0547">Nucleotide-binding</keyword>
<evidence type="ECO:0000256" key="7">
    <source>
        <dbReference type="ARBA" id="ARBA00022741"/>
    </source>
</evidence>
<dbReference type="InterPro" id="IPR000014">
    <property type="entry name" value="PAS"/>
</dbReference>
<evidence type="ECO:0000256" key="6">
    <source>
        <dbReference type="ARBA" id="ARBA00022679"/>
    </source>
</evidence>
<comment type="catalytic activity">
    <reaction evidence="1">
        <text>ATP + protein L-histidine = ADP + protein N-phospho-L-histidine.</text>
        <dbReference type="EC" id="2.7.13.3"/>
    </reaction>
</comment>
<keyword evidence="8 14" id="KW-0418">Kinase</keyword>